<feature type="transmembrane region" description="Helical" evidence="6">
    <location>
        <begin position="124"/>
        <end position="142"/>
    </location>
</feature>
<dbReference type="InterPro" id="IPR001851">
    <property type="entry name" value="ABC_transp_permease"/>
</dbReference>
<dbReference type="AlphaFoldDB" id="A0A1I0E6H7"/>
<dbReference type="CDD" id="cd06581">
    <property type="entry name" value="TM_PBP1_LivM_like"/>
    <property type="match status" value="1"/>
</dbReference>
<proteinExistence type="predicted"/>
<accession>A0A1I0E6H7</accession>
<dbReference type="PANTHER" id="PTHR30482">
    <property type="entry name" value="HIGH-AFFINITY BRANCHED-CHAIN AMINO ACID TRANSPORT SYSTEM PERMEASE"/>
    <property type="match status" value="1"/>
</dbReference>
<feature type="transmembrane region" description="Helical" evidence="6">
    <location>
        <begin position="222"/>
        <end position="244"/>
    </location>
</feature>
<organism evidence="7 8">
    <name type="scientific">Marinobacter segnicrescens</name>
    <dbReference type="NCBI Taxonomy" id="430453"/>
    <lineage>
        <taxon>Bacteria</taxon>
        <taxon>Pseudomonadati</taxon>
        <taxon>Pseudomonadota</taxon>
        <taxon>Gammaproteobacteria</taxon>
        <taxon>Pseudomonadales</taxon>
        <taxon>Marinobacteraceae</taxon>
        <taxon>Marinobacter</taxon>
    </lineage>
</organism>
<evidence type="ECO:0000256" key="1">
    <source>
        <dbReference type="ARBA" id="ARBA00004429"/>
    </source>
</evidence>
<dbReference type="Proteomes" id="UP000198762">
    <property type="component" value="Unassembled WGS sequence"/>
</dbReference>
<name>A0A1I0E6H7_9GAMM</name>
<protein>
    <submittedName>
        <fullName evidence="7">Amino acid/amide ABC transporter membrane protein 2, HAAT family</fullName>
    </submittedName>
</protein>
<evidence type="ECO:0000313" key="8">
    <source>
        <dbReference type="Proteomes" id="UP000198762"/>
    </source>
</evidence>
<feature type="transmembrane region" description="Helical" evidence="6">
    <location>
        <begin position="95"/>
        <end position="117"/>
    </location>
</feature>
<dbReference type="InterPro" id="IPR043428">
    <property type="entry name" value="LivM-like"/>
</dbReference>
<evidence type="ECO:0000256" key="3">
    <source>
        <dbReference type="ARBA" id="ARBA00022692"/>
    </source>
</evidence>
<dbReference type="GO" id="GO:0015658">
    <property type="term" value="F:branched-chain amino acid transmembrane transporter activity"/>
    <property type="evidence" value="ECO:0007669"/>
    <property type="project" value="InterPro"/>
</dbReference>
<keyword evidence="8" id="KW-1185">Reference proteome</keyword>
<evidence type="ECO:0000256" key="6">
    <source>
        <dbReference type="SAM" id="Phobius"/>
    </source>
</evidence>
<feature type="transmembrane region" description="Helical" evidence="6">
    <location>
        <begin position="304"/>
        <end position="324"/>
    </location>
</feature>
<keyword evidence="5 6" id="KW-0472">Membrane</keyword>
<evidence type="ECO:0000256" key="5">
    <source>
        <dbReference type="ARBA" id="ARBA00023136"/>
    </source>
</evidence>
<dbReference type="Pfam" id="PF02653">
    <property type="entry name" value="BPD_transp_2"/>
    <property type="match status" value="1"/>
</dbReference>
<reference evidence="8" key="1">
    <citation type="submission" date="2016-10" db="EMBL/GenBank/DDBJ databases">
        <authorList>
            <person name="Varghese N."/>
            <person name="Submissions S."/>
        </authorList>
    </citation>
    <scope>NUCLEOTIDE SEQUENCE [LARGE SCALE GENOMIC DNA]</scope>
    <source>
        <strain evidence="8">CGMCC 1.6489</strain>
    </source>
</reference>
<keyword evidence="3 6" id="KW-0812">Transmembrane</keyword>
<keyword evidence="2" id="KW-1003">Cell membrane</keyword>
<dbReference type="EMBL" id="FOHZ01000009">
    <property type="protein sequence ID" value="SET40645.1"/>
    <property type="molecule type" value="Genomic_DNA"/>
</dbReference>
<dbReference type="RefSeq" id="WP_091851507.1">
    <property type="nucleotide sequence ID" value="NZ_FOHZ01000009.1"/>
</dbReference>
<dbReference type="OrthoDB" id="9814461at2"/>
<keyword evidence="4 6" id="KW-1133">Transmembrane helix</keyword>
<dbReference type="STRING" id="430453.SAMN04487962_10915"/>
<gene>
    <name evidence="7" type="ORF">SAMN04487962_10915</name>
</gene>
<evidence type="ECO:0000313" key="7">
    <source>
        <dbReference type="EMBL" id="SET40645.1"/>
    </source>
</evidence>
<dbReference type="PANTHER" id="PTHR30482:SF5">
    <property type="entry name" value="ABC TRANSPORTER PERMEASE PROTEIN"/>
    <property type="match status" value="1"/>
</dbReference>
<feature type="transmembrane region" description="Helical" evidence="6">
    <location>
        <begin position="24"/>
        <end position="55"/>
    </location>
</feature>
<feature type="transmembrane region" description="Helical" evidence="6">
    <location>
        <begin position="171"/>
        <end position="188"/>
    </location>
</feature>
<evidence type="ECO:0000256" key="2">
    <source>
        <dbReference type="ARBA" id="ARBA00022475"/>
    </source>
</evidence>
<evidence type="ECO:0000256" key="4">
    <source>
        <dbReference type="ARBA" id="ARBA00022989"/>
    </source>
</evidence>
<feature type="transmembrane region" description="Helical" evidence="6">
    <location>
        <begin position="256"/>
        <end position="283"/>
    </location>
</feature>
<sequence length="347" mass="37618">MRIGDAKQTYLADEAIWTSSTQKIWFALLLAVLLAFPFMASSYLLYLGCLVGIAVISTTGLNILTGYTGLISLGQAGFMGVGAYTVAWLSLNTGLPFPVTLLAAGLLAAAVGVLVGLPSLRVKGLYLAIATLAASVFLHFIFAEWEPVTGGMEGLSLEPAHLFGLEFRSDFAMYFIIVPLAVLALFGAKNLFRTRVGRAFIAIRDRDISAEILGIPLLKYKLMSFALSSFYAGIAGGLFAYFYRVVTPESFPLSMSIFYLAAVIVGGMGNLLGGVLGAAFMTLVPEALKLLTAVMTPIWPNAPVFMSPMLEIIFGALIVGFLIFEPHGLAEIWRRVRRFFHLWPFRS</sequence>
<comment type="subcellular location">
    <subcellularLocation>
        <location evidence="1">Cell inner membrane</location>
        <topology evidence="1">Multi-pass membrane protein</topology>
    </subcellularLocation>
</comment>
<dbReference type="GO" id="GO:0005886">
    <property type="term" value="C:plasma membrane"/>
    <property type="evidence" value="ECO:0007669"/>
    <property type="project" value="UniProtKB-SubCell"/>
</dbReference>